<protein>
    <submittedName>
        <fullName evidence="3">MerR family transcriptional regulator</fullName>
    </submittedName>
</protein>
<accession>A0ABV7WEP8</accession>
<evidence type="ECO:0000256" key="1">
    <source>
        <dbReference type="ARBA" id="ARBA00023125"/>
    </source>
</evidence>
<dbReference type="CDD" id="cd00592">
    <property type="entry name" value="HTH_MerR-like"/>
    <property type="match status" value="1"/>
</dbReference>
<dbReference type="Gene3D" id="1.10.1660.10">
    <property type="match status" value="1"/>
</dbReference>
<dbReference type="RefSeq" id="WP_340294271.1">
    <property type="nucleotide sequence ID" value="NZ_JBBEOI010000148.1"/>
</dbReference>
<name>A0ABV7WEP8_9MICO</name>
<dbReference type="SUPFAM" id="SSF46955">
    <property type="entry name" value="Putative DNA-binding domain"/>
    <property type="match status" value="1"/>
</dbReference>
<organism evidence="3 4">
    <name type="scientific">Aquipuribacter hungaricus</name>
    <dbReference type="NCBI Taxonomy" id="545624"/>
    <lineage>
        <taxon>Bacteria</taxon>
        <taxon>Bacillati</taxon>
        <taxon>Actinomycetota</taxon>
        <taxon>Actinomycetes</taxon>
        <taxon>Micrococcales</taxon>
        <taxon>Intrasporangiaceae</taxon>
        <taxon>Aquipuribacter</taxon>
    </lineage>
</organism>
<proteinExistence type="predicted"/>
<gene>
    <name evidence="3" type="ORF">ACFOLH_03945</name>
</gene>
<dbReference type="Proteomes" id="UP001595685">
    <property type="component" value="Unassembled WGS sequence"/>
</dbReference>
<comment type="caution">
    <text evidence="3">The sequence shown here is derived from an EMBL/GenBank/DDBJ whole genome shotgun (WGS) entry which is preliminary data.</text>
</comment>
<dbReference type="EMBL" id="JBHRWW010000002">
    <property type="protein sequence ID" value="MFC3687487.1"/>
    <property type="molecule type" value="Genomic_DNA"/>
</dbReference>
<dbReference type="SMART" id="SM00422">
    <property type="entry name" value="HTH_MERR"/>
    <property type="match status" value="1"/>
</dbReference>
<dbReference type="InterPro" id="IPR047057">
    <property type="entry name" value="MerR_fam"/>
</dbReference>
<dbReference type="InterPro" id="IPR009061">
    <property type="entry name" value="DNA-bd_dom_put_sf"/>
</dbReference>
<keyword evidence="4" id="KW-1185">Reference proteome</keyword>
<reference evidence="4" key="1">
    <citation type="journal article" date="2019" name="Int. J. Syst. Evol. Microbiol.">
        <title>The Global Catalogue of Microorganisms (GCM) 10K type strain sequencing project: providing services to taxonomists for standard genome sequencing and annotation.</title>
        <authorList>
            <consortium name="The Broad Institute Genomics Platform"/>
            <consortium name="The Broad Institute Genome Sequencing Center for Infectious Disease"/>
            <person name="Wu L."/>
            <person name="Ma J."/>
        </authorList>
    </citation>
    <scope>NUCLEOTIDE SEQUENCE [LARGE SCALE GENOMIC DNA]</scope>
    <source>
        <strain evidence="4">NCAIM B.02333</strain>
    </source>
</reference>
<dbReference type="PANTHER" id="PTHR30204:SF89">
    <property type="entry name" value="HTH MERR-TYPE DOMAIN-CONTAINING PROTEIN"/>
    <property type="match status" value="1"/>
</dbReference>
<dbReference type="InterPro" id="IPR000551">
    <property type="entry name" value="MerR-type_HTH_dom"/>
</dbReference>
<evidence type="ECO:0000313" key="4">
    <source>
        <dbReference type="Proteomes" id="UP001595685"/>
    </source>
</evidence>
<feature type="domain" description="HTH merR-type" evidence="2">
    <location>
        <begin position="14"/>
        <end position="88"/>
    </location>
</feature>
<evidence type="ECO:0000313" key="3">
    <source>
        <dbReference type="EMBL" id="MFC3687487.1"/>
    </source>
</evidence>
<keyword evidence="1" id="KW-0238">DNA-binding</keyword>
<dbReference type="Pfam" id="PF13411">
    <property type="entry name" value="MerR_1"/>
    <property type="match status" value="1"/>
</dbReference>
<evidence type="ECO:0000259" key="2">
    <source>
        <dbReference type="PROSITE" id="PS50937"/>
    </source>
</evidence>
<sequence>MSSAALAGRSRPSAFTIGEVLGVLRAEFPDVTISKIRFLEEQGLVEPDRTPSGYRKFSAEHVERLRHVLTLQRDHFLPLRVIREQLDAGAPGVAPPPGPGPFVRVLEAAEQAGGRGAPDAPSLADAAGADLVLVEELVRHGLVRPAADGWFGPDDVEIVRAAAALSAHGLEPRHLRSFRQAADKEADLVEQVVAPLRRAGRPGAAGEVADTAREVAATCLRLHAALVAGSLGRR</sequence>
<dbReference type="PANTHER" id="PTHR30204">
    <property type="entry name" value="REDOX-CYCLING DRUG-SENSING TRANSCRIPTIONAL ACTIVATOR SOXR"/>
    <property type="match status" value="1"/>
</dbReference>
<dbReference type="PROSITE" id="PS50937">
    <property type="entry name" value="HTH_MERR_2"/>
    <property type="match status" value="1"/>
</dbReference>